<evidence type="ECO:0000256" key="2">
    <source>
        <dbReference type="ARBA" id="ARBA00022964"/>
    </source>
</evidence>
<protein>
    <recommendedName>
        <fullName evidence="5">Aspartyl/asparaginy/proline hydroxylase domain-containing protein</fullName>
    </recommendedName>
</protein>
<dbReference type="InterPro" id="IPR027443">
    <property type="entry name" value="IPNS-like_sf"/>
</dbReference>
<dbReference type="InterPro" id="IPR051821">
    <property type="entry name" value="Asp/Asn_beta-hydroxylase"/>
</dbReference>
<feature type="compositionally biased region" description="Basic and acidic residues" evidence="4">
    <location>
        <begin position="266"/>
        <end position="283"/>
    </location>
</feature>
<comment type="caution">
    <text evidence="6">The sequence shown here is derived from an EMBL/GenBank/DDBJ whole genome shotgun (WGS) entry which is preliminary data.</text>
</comment>
<feature type="domain" description="Aspartyl/asparaginy/proline hydroxylase" evidence="5">
    <location>
        <begin position="562"/>
        <end position="704"/>
    </location>
</feature>
<evidence type="ECO:0000256" key="4">
    <source>
        <dbReference type="SAM" id="MobiDB-lite"/>
    </source>
</evidence>
<dbReference type="PANTHER" id="PTHR46332:SF5">
    <property type="entry name" value="ASPARTATE BETA-HYDROXYLASE DOMAIN CONTAINING 2"/>
    <property type="match status" value="1"/>
</dbReference>
<dbReference type="InterPro" id="IPR007803">
    <property type="entry name" value="Asp/Arg/Pro-Hydrxlase"/>
</dbReference>
<feature type="region of interest" description="Disordered" evidence="4">
    <location>
        <begin position="728"/>
        <end position="751"/>
    </location>
</feature>
<dbReference type="Proteomes" id="UP001642484">
    <property type="component" value="Unassembled WGS sequence"/>
</dbReference>
<evidence type="ECO:0000313" key="7">
    <source>
        <dbReference type="Proteomes" id="UP001642484"/>
    </source>
</evidence>
<comment type="similarity">
    <text evidence="1">Belongs to the aspartyl/asparaginyl beta-hydroxylase family.</text>
</comment>
<organism evidence="6 7">
    <name type="scientific">Durusdinium trenchii</name>
    <dbReference type="NCBI Taxonomy" id="1381693"/>
    <lineage>
        <taxon>Eukaryota</taxon>
        <taxon>Sar</taxon>
        <taxon>Alveolata</taxon>
        <taxon>Dinophyceae</taxon>
        <taxon>Suessiales</taxon>
        <taxon>Symbiodiniaceae</taxon>
        <taxon>Durusdinium</taxon>
    </lineage>
</organism>
<evidence type="ECO:0000313" key="6">
    <source>
        <dbReference type="EMBL" id="CAK9107294.1"/>
    </source>
</evidence>
<dbReference type="SUPFAM" id="SSF51197">
    <property type="entry name" value="Clavaminate synthase-like"/>
    <property type="match status" value="1"/>
</dbReference>
<gene>
    <name evidence="6" type="ORF">CCMP2556_LOCUS50087</name>
</gene>
<feature type="region of interest" description="Disordered" evidence="4">
    <location>
        <begin position="768"/>
        <end position="792"/>
    </location>
</feature>
<dbReference type="PANTHER" id="PTHR46332">
    <property type="entry name" value="ASPARTATE BETA-HYDROXYLASE DOMAIN-CONTAINING PROTEIN 2"/>
    <property type="match status" value="1"/>
</dbReference>
<evidence type="ECO:0000259" key="5">
    <source>
        <dbReference type="Pfam" id="PF05118"/>
    </source>
</evidence>
<accession>A0ABP0S4P5</accession>
<feature type="region of interest" description="Disordered" evidence="4">
    <location>
        <begin position="857"/>
        <end position="886"/>
    </location>
</feature>
<keyword evidence="3" id="KW-0560">Oxidoreductase</keyword>
<keyword evidence="7" id="KW-1185">Reference proteome</keyword>
<feature type="compositionally biased region" description="Basic and acidic residues" evidence="4">
    <location>
        <begin position="768"/>
        <end position="777"/>
    </location>
</feature>
<proteinExistence type="inferred from homology"/>
<dbReference type="Pfam" id="PF05118">
    <property type="entry name" value="Asp_Arg_Hydrox"/>
    <property type="match status" value="1"/>
</dbReference>
<dbReference type="Gene3D" id="2.60.120.330">
    <property type="entry name" value="B-lactam Antibiotic, Isopenicillin N Synthase, Chain"/>
    <property type="match status" value="1"/>
</dbReference>
<reference evidence="6 7" key="1">
    <citation type="submission" date="2024-02" db="EMBL/GenBank/DDBJ databases">
        <authorList>
            <person name="Chen Y."/>
            <person name="Shah S."/>
            <person name="Dougan E. K."/>
            <person name="Thang M."/>
            <person name="Chan C."/>
        </authorList>
    </citation>
    <scope>NUCLEOTIDE SEQUENCE [LARGE SCALE GENOMIC DNA]</scope>
</reference>
<feature type="region of interest" description="Disordered" evidence="4">
    <location>
        <begin position="266"/>
        <end position="285"/>
    </location>
</feature>
<feature type="compositionally biased region" description="Basic and acidic residues" evidence="4">
    <location>
        <begin position="728"/>
        <end position="737"/>
    </location>
</feature>
<dbReference type="EMBL" id="CAXAMN010026962">
    <property type="protein sequence ID" value="CAK9107294.1"/>
    <property type="molecule type" value="Genomic_DNA"/>
</dbReference>
<name>A0ABP0S4P5_9DINO</name>
<evidence type="ECO:0000256" key="3">
    <source>
        <dbReference type="ARBA" id="ARBA00023002"/>
    </source>
</evidence>
<evidence type="ECO:0000256" key="1">
    <source>
        <dbReference type="ARBA" id="ARBA00007730"/>
    </source>
</evidence>
<keyword evidence="2" id="KW-0223">Dioxygenase</keyword>
<sequence length="886" mass="98620">MGQAFGYEGRIREEMQAAIRKEAAHILLSGRYLKASWQRPGPAALAQVLEQIYQHRHAATMFELFRKTAEALPLKYPLSSEYLVMCDLRGCSTVMDVAAIFLERVVAQHLHQEADQRLWSTARAGHGAVSAFCWGISYITCTCCCVGQYEQKIKFPLGGCGCSPKHTSPSRRDLALADLRCAKQGILPLSALAVRCVLERLTSSAPSASAASATSATRYAQEEVNTTSMPLGVLGSEALAASDRPWNWPELRSLYGRHAFATTGYERRQRQREEEAQEAERRSHPYSSFEVLADVENTSCPLKAGDLVHPVEIHPGMLMESATGAHYDMIGEDSEALMVPTSHWWLAMDEILILDAPESLEDPVERLSEELKPEQHQMLAPGDLVRSSEAKLHPEFQAVEPGPKDLIHILTLDGRLIFTVAADDYLLDFPLSSLTRKVSESLHLNALLQLELVPSSGISLDASKPLSSLKAARDASPSGPLELVATLRVTGRLYAPWVPLAGGGVVRAFDEHLAPVLKPIQSPFLHEGLLDLDRQRLFFDGGNSGSGGSAAEFPELGALRSHWLELLEEWQQLWSKHRDQFSAFEGHVGWMSFPLKLWGFDLPRQMALAPKATELMRTCGIQGLTTFTYSVLEPGCHIKPHREHVGTSGVRAHLGLQIPPCCAVRVGPNALKWREGHWTVFNGNRSHEVLNMDRKERVVLLIDFGGPVLKPQRWPKWLQERMEANGVHFEKTEKESEEKDADDPDGAPRPGLSLWEVELFRPTRQKEESELKVKVESGAEPGAVEGPSHRCSGDFSSKLAPPFECIFYKRETLQSPQWVDWSIFLFAGTQTGRSPYINYNYSCIPIRRIRPLEPQMPPHGVSEAHHSLTPSASPHTTPWRRSDTMA</sequence>